<dbReference type="RefSeq" id="WP_126583453.1">
    <property type="nucleotide sequence ID" value="NZ_BIFR01000002.1"/>
</dbReference>
<evidence type="ECO:0000256" key="5">
    <source>
        <dbReference type="ARBA" id="ARBA00022723"/>
    </source>
</evidence>
<dbReference type="AlphaFoldDB" id="A0A402AAE2"/>
<comment type="caution">
    <text evidence="12">The sequence shown here is derived from an EMBL/GenBank/DDBJ whole genome shotgun (WGS) entry which is preliminary data.</text>
</comment>
<organism evidence="12 13">
    <name type="scientific">Tengunoibacter tsumagoiensis</name>
    <dbReference type="NCBI Taxonomy" id="2014871"/>
    <lineage>
        <taxon>Bacteria</taxon>
        <taxon>Bacillati</taxon>
        <taxon>Chloroflexota</taxon>
        <taxon>Ktedonobacteria</taxon>
        <taxon>Ktedonobacterales</taxon>
        <taxon>Dictyobacteraceae</taxon>
        <taxon>Tengunoibacter</taxon>
    </lineage>
</organism>
<dbReference type="GO" id="GO:0070497">
    <property type="term" value="F:6-carboxytetrahydropterin synthase activity"/>
    <property type="evidence" value="ECO:0007669"/>
    <property type="project" value="UniProtKB-EC"/>
</dbReference>
<dbReference type="PANTHER" id="PTHR12589">
    <property type="entry name" value="PYRUVOYL TETRAHYDROBIOPTERIN SYNTHASE"/>
    <property type="match status" value="1"/>
</dbReference>
<name>A0A402AAE2_9CHLR</name>
<dbReference type="SUPFAM" id="SSF55620">
    <property type="entry name" value="Tetrahydrobiopterin biosynthesis enzymes-like"/>
    <property type="match status" value="1"/>
</dbReference>
<dbReference type="UniPathway" id="UPA00391"/>
<feature type="active site" description="Charge relay system" evidence="10">
    <location>
        <position position="94"/>
    </location>
</feature>
<evidence type="ECO:0000256" key="8">
    <source>
        <dbReference type="ARBA" id="ARBA00031449"/>
    </source>
</evidence>
<evidence type="ECO:0000256" key="9">
    <source>
        <dbReference type="ARBA" id="ARBA00048807"/>
    </source>
</evidence>
<keyword evidence="13" id="KW-1185">Reference proteome</keyword>
<feature type="binding site" evidence="11">
    <location>
        <position position="30"/>
    </location>
    <ligand>
        <name>Zn(2+)</name>
        <dbReference type="ChEBI" id="CHEBI:29105"/>
    </ligand>
</feature>
<dbReference type="GO" id="GO:0046872">
    <property type="term" value="F:metal ion binding"/>
    <property type="evidence" value="ECO:0007669"/>
    <property type="project" value="UniProtKB-KW"/>
</dbReference>
<keyword evidence="6 11" id="KW-0862">Zinc</keyword>
<comment type="similarity">
    <text evidence="2">Belongs to the PTPS family. QueD subfamily.</text>
</comment>
<evidence type="ECO:0000256" key="7">
    <source>
        <dbReference type="ARBA" id="ARBA00023239"/>
    </source>
</evidence>
<gene>
    <name evidence="12" type="ORF">KTT_59270</name>
</gene>
<comment type="pathway">
    <text evidence="1">Purine metabolism; 7-cyano-7-deazaguanine biosynthesis.</text>
</comment>
<comment type="catalytic activity">
    <reaction evidence="9">
        <text>7,8-dihydroneopterin 3'-triphosphate + H2O = 6-carboxy-5,6,7,8-tetrahydropterin + triphosphate + acetaldehyde + 2 H(+)</text>
        <dbReference type="Rhea" id="RHEA:27966"/>
        <dbReference type="ChEBI" id="CHEBI:15343"/>
        <dbReference type="ChEBI" id="CHEBI:15377"/>
        <dbReference type="ChEBI" id="CHEBI:15378"/>
        <dbReference type="ChEBI" id="CHEBI:18036"/>
        <dbReference type="ChEBI" id="CHEBI:58462"/>
        <dbReference type="ChEBI" id="CHEBI:61032"/>
        <dbReference type="EC" id="4.1.2.50"/>
    </reaction>
</comment>
<dbReference type="Pfam" id="PF01242">
    <property type="entry name" value="PTPS"/>
    <property type="match status" value="2"/>
</dbReference>
<dbReference type="EMBL" id="BIFR01000002">
    <property type="protein sequence ID" value="GCE16068.1"/>
    <property type="molecule type" value="Genomic_DNA"/>
</dbReference>
<reference evidence="13" key="1">
    <citation type="submission" date="2018-12" db="EMBL/GenBank/DDBJ databases">
        <title>Tengunoibacter tsumagoiensis gen. nov., sp. nov., Dictyobacter kobayashii sp. nov., D. alpinus sp. nov., and D. joshuensis sp. nov. and description of Dictyobacteraceae fam. nov. within the order Ktedonobacterales isolated from Tengu-no-mugimeshi.</title>
        <authorList>
            <person name="Wang C.M."/>
            <person name="Zheng Y."/>
            <person name="Sakai Y."/>
            <person name="Toyoda A."/>
            <person name="Minakuchi Y."/>
            <person name="Abe K."/>
            <person name="Yokota A."/>
            <person name="Yabe S."/>
        </authorList>
    </citation>
    <scope>NUCLEOTIDE SEQUENCE [LARGE SCALE GENOMIC DNA]</scope>
    <source>
        <strain evidence="13">Uno3</strain>
    </source>
</reference>
<evidence type="ECO:0000256" key="1">
    <source>
        <dbReference type="ARBA" id="ARBA00005061"/>
    </source>
</evidence>
<dbReference type="EC" id="4.1.2.50" evidence="3"/>
<evidence type="ECO:0000256" key="2">
    <source>
        <dbReference type="ARBA" id="ARBA00008900"/>
    </source>
</evidence>
<dbReference type="PIRSF" id="PIRSF006113">
    <property type="entry name" value="PTP_synth"/>
    <property type="match status" value="1"/>
</dbReference>
<evidence type="ECO:0000313" key="12">
    <source>
        <dbReference type="EMBL" id="GCE16068.1"/>
    </source>
</evidence>
<dbReference type="OrthoDB" id="9804698at2"/>
<keyword evidence="7" id="KW-0456">Lyase</keyword>
<feature type="binding site" evidence="11">
    <location>
        <position position="32"/>
    </location>
    <ligand>
        <name>Zn(2+)</name>
        <dbReference type="ChEBI" id="CHEBI:29105"/>
    </ligand>
</feature>
<evidence type="ECO:0000256" key="4">
    <source>
        <dbReference type="ARBA" id="ARBA00018141"/>
    </source>
</evidence>
<dbReference type="Gene3D" id="3.30.479.10">
    <property type="entry name" value="6-pyruvoyl tetrahydropterin synthase/QueD"/>
    <property type="match status" value="1"/>
</dbReference>
<evidence type="ECO:0000313" key="13">
    <source>
        <dbReference type="Proteomes" id="UP000287352"/>
    </source>
</evidence>
<keyword evidence="5 11" id="KW-0479">Metal-binding</keyword>
<feature type="active site" description="Charge relay system" evidence="10">
    <location>
        <position position="135"/>
    </location>
</feature>
<dbReference type="InterPro" id="IPR007115">
    <property type="entry name" value="6-PTP_synth/QueD"/>
</dbReference>
<accession>A0A402AAE2</accession>
<evidence type="ECO:0000256" key="6">
    <source>
        <dbReference type="ARBA" id="ARBA00022833"/>
    </source>
</evidence>
<evidence type="ECO:0000256" key="10">
    <source>
        <dbReference type="PIRSR" id="PIRSR006113-1"/>
    </source>
</evidence>
<evidence type="ECO:0000256" key="3">
    <source>
        <dbReference type="ARBA" id="ARBA00012982"/>
    </source>
</evidence>
<dbReference type="Proteomes" id="UP000287352">
    <property type="component" value="Unassembled WGS sequence"/>
</dbReference>
<comment type="cofactor">
    <cofactor evidence="11">
        <name>Zn(2+)</name>
        <dbReference type="ChEBI" id="CHEBI:29105"/>
    </cofactor>
    <text evidence="11">Binds 1 zinc ion per subunit.</text>
</comment>
<protein>
    <recommendedName>
        <fullName evidence="4">6-carboxy-5,6,7,8-tetrahydropterin synthase</fullName>
        <ecNumber evidence="3">4.1.2.50</ecNumber>
    </recommendedName>
    <alternativeName>
        <fullName evidence="8">Queuosine biosynthesis protein QueD</fullName>
    </alternativeName>
</protein>
<dbReference type="PANTHER" id="PTHR12589:SF7">
    <property type="entry name" value="6-PYRUVOYL TETRAHYDROBIOPTERIN SYNTHASE"/>
    <property type="match status" value="1"/>
</dbReference>
<evidence type="ECO:0000256" key="11">
    <source>
        <dbReference type="PIRSR" id="PIRSR006113-2"/>
    </source>
</evidence>
<dbReference type="InterPro" id="IPR038418">
    <property type="entry name" value="6-PTP_synth/QueD_sf"/>
</dbReference>
<proteinExistence type="inferred from homology"/>
<feature type="active site" description="Proton acceptor" evidence="10">
    <location>
        <position position="26"/>
    </location>
</feature>
<feature type="binding site" evidence="11">
    <location>
        <position position="17"/>
    </location>
    <ligand>
        <name>Zn(2+)</name>
        <dbReference type="ChEBI" id="CHEBI:29105"/>
    </ligand>
</feature>
<sequence length="151" mass="17121">MPRFAIITREFTFEAAHHLPNHKGKCKRPHGHSYRLQISLRGPILNAPGQSEDGMVMDFDDLKHIVNTTIIDELSDSVPRGLDARPVEKGGLDHNNLNDLTGIRTTAENLVHWIWDALVAGGVPDELLYRIRLWETEKGCIEITHAEREEI</sequence>